<protein>
    <submittedName>
        <fullName evidence="1">HAUS6 protein</fullName>
    </submittedName>
</protein>
<dbReference type="AlphaFoldDB" id="A0A7K6APK4"/>
<accession>A0A7K6APK4</accession>
<reference evidence="1 2" key="1">
    <citation type="submission" date="2019-09" db="EMBL/GenBank/DDBJ databases">
        <title>Bird 10,000 Genomes (B10K) Project - Family phase.</title>
        <authorList>
            <person name="Zhang G."/>
        </authorList>
    </citation>
    <scope>NUCLEOTIDE SEQUENCE [LARGE SCALE GENOMIC DNA]</scope>
    <source>
        <strain evidence="1">B10K-DU-012-37</strain>
    </source>
</reference>
<dbReference type="PANTHER" id="PTHR16151">
    <property type="entry name" value="HAUS AUGMIN-LIKE COMPLEX SUBUNIT 6"/>
    <property type="match status" value="1"/>
</dbReference>
<evidence type="ECO:0000313" key="2">
    <source>
        <dbReference type="Proteomes" id="UP000544127"/>
    </source>
</evidence>
<dbReference type="EMBL" id="VZRI01003807">
    <property type="protein sequence ID" value="NWU91955.1"/>
    <property type="molecule type" value="Genomic_DNA"/>
</dbReference>
<name>A0A7K6APK4_UPUEP</name>
<feature type="non-terminal residue" evidence="1">
    <location>
        <position position="1"/>
    </location>
</feature>
<keyword evidence="2" id="KW-1185">Reference proteome</keyword>
<feature type="non-terminal residue" evidence="1">
    <location>
        <position position="168"/>
    </location>
</feature>
<comment type="caution">
    <text evidence="1">The sequence shown here is derived from an EMBL/GenBank/DDBJ whole genome shotgun (WGS) entry which is preliminary data.</text>
</comment>
<organism evidence="1 2">
    <name type="scientific">Upupa epops</name>
    <name type="common">Eurasian hoopoe</name>
    <dbReference type="NCBI Taxonomy" id="57439"/>
    <lineage>
        <taxon>Eukaryota</taxon>
        <taxon>Metazoa</taxon>
        <taxon>Chordata</taxon>
        <taxon>Craniata</taxon>
        <taxon>Vertebrata</taxon>
        <taxon>Euteleostomi</taxon>
        <taxon>Archelosauria</taxon>
        <taxon>Archosauria</taxon>
        <taxon>Dinosauria</taxon>
        <taxon>Saurischia</taxon>
        <taxon>Theropoda</taxon>
        <taxon>Coelurosauria</taxon>
        <taxon>Aves</taxon>
        <taxon>Neognathae</taxon>
        <taxon>Neoaves</taxon>
        <taxon>Telluraves</taxon>
        <taxon>Coraciimorphae</taxon>
        <taxon>Bucerotiformes</taxon>
        <taxon>Upupidae</taxon>
        <taxon>Upupa</taxon>
    </lineage>
</organism>
<gene>
    <name evidence="1" type="primary">Haus6_1</name>
    <name evidence="1" type="ORF">UPUEPO_R14959</name>
</gene>
<dbReference type="GO" id="GO:0008017">
    <property type="term" value="F:microtubule binding"/>
    <property type="evidence" value="ECO:0007669"/>
    <property type="project" value="TreeGrafter"/>
</dbReference>
<sequence length="168" mass="19286">KVRNMWTFIMETLESLKKEKEVVDSVIDAMGNCVLDGAEVTPQVPQFLMRKVESNRHEICRENIYEDEKLNFLTIIQLLNAALMALRDENGPCGSKELPVPGSRVQCYKEMLRNLKSKSLEIEQWCCMTSGCNSRQQEDWELKWKSFLGHSPFNSVLDQHSVSSSISL</sequence>
<dbReference type="GO" id="GO:1990498">
    <property type="term" value="C:mitotic spindle microtubule"/>
    <property type="evidence" value="ECO:0007669"/>
    <property type="project" value="TreeGrafter"/>
</dbReference>
<dbReference type="OrthoDB" id="5575722at2759"/>
<dbReference type="GO" id="GO:0070652">
    <property type="term" value="C:HAUS complex"/>
    <property type="evidence" value="ECO:0007669"/>
    <property type="project" value="InterPro"/>
</dbReference>
<dbReference type="GO" id="GO:0051225">
    <property type="term" value="P:spindle assembly"/>
    <property type="evidence" value="ECO:0007669"/>
    <property type="project" value="InterPro"/>
</dbReference>
<dbReference type="Proteomes" id="UP000544127">
    <property type="component" value="Unassembled WGS sequence"/>
</dbReference>
<dbReference type="PANTHER" id="PTHR16151:SF2">
    <property type="entry name" value="HAUS AUGMIN-LIKE COMPLEX SUBUNIT 6"/>
    <property type="match status" value="1"/>
</dbReference>
<evidence type="ECO:0000313" key="1">
    <source>
        <dbReference type="EMBL" id="NWU91955.1"/>
    </source>
</evidence>
<proteinExistence type="predicted"/>
<dbReference type="InterPro" id="IPR026797">
    <property type="entry name" value="HAUS_6"/>
</dbReference>